<dbReference type="GO" id="GO:0000917">
    <property type="term" value="P:division septum assembly"/>
    <property type="evidence" value="ECO:0007669"/>
    <property type="project" value="UniProtKB-KW"/>
</dbReference>
<dbReference type="Pfam" id="PF05209">
    <property type="entry name" value="MinC_N"/>
    <property type="match status" value="1"/>
</dbReference>
<keyword evidence="2 6" id="KW-0132">Cell division</keyword>
<keyword evidence="4 6" id="KW-0131">Cell cycle</keyword>
<protein>
    <recommendedName>
        <fullName evidence="6">Probable septum site-determining protein MinC</fullName>
    </recommendedName>
</protein>
<dbReference type="HAMAP" id="MF_00267">
    <property type="entry name" value="MinC"/>
    <property type="match status" value="1"/>
</dbReference>
<proteinExistence type="inferred from homology"/>
<feature type="domain" description="Septum formation inhibitor MinC N-terminal" evidence="8">
    <location>
        <begin position="6"/>
        <end position="78"/>
    </location>
</feature>
<evidence type="ECO:0000313" key="9">
    <source>
        <dbReference type="EMBL" id="CAA6824371.1"/>
    </source>
</evidence>
<dbReference type="PANTHER" id="PTHR34108:SF1">
    <property type="entry name" value="SEPTUM SITE-DETERMINING PROTEIN MINC"/>
    <property type="match status" value="1"/>
</dbReference>
<reference evidence="9" key="1">
    <citation type="submission" date="2020-01" db="EMBL/GenBank/DDBJ databases">
        <authorList>
            <person name="Meier V. D."/>
            <person name="Meier V D."/>
        </authorList>
    </citation>
    <scope>NUCLEOTIDE SEQUENCE</scope>
    <source>
        <strain evidence="9">HLG_WM_MAG_08</strain>
    </source>
</reference>
<dbReference type="AlphaFoldDB" id="A0A6S6TNI0"/>
<dbReference type="GO" id="GO:0051302">
    <property type="term" value="P:regulation of cell division"/>
    <property type="evidence" value="ECO:0007669"/>
    <property type="project" value="InterPro"/>
</dbReference>
<dbReference type="InterPro" id="IPR013033">
    <property type="entry name" value="MinC"/>
</dbReference>
<dbReference type="Pfam" id="PF03775">
    <property type="entry name" value="MinC_C"/>
    <property type="match status" value="1"/>
</dbReference>
<keyword evidence="3 6" id="KW-0717">Septation</keyword>
<dbReference type="NCBIfam" id="TIGR01222">
    <property type="entry name" value="minC"/>
    <property type="match status" value="1"/>
</dbReference>
<dbReference type="GO" id="GO:0000902">
    <property type="term" value="P:cell morphogenesis"/>
    <property type="evidence" value="ECO:0007669"/>
    <property type="project" value="InterPro"/>
</dbReference>
<feature type="domain" description="Septum formation inhibitor MinC C-terminal" evidence="7">
    <location>
        <begin position="145"/>
        <end position="245"/>
    </location>
</feature>
<dbReference type="Gene3D" id="3.30.70.260">
    <property type="match status" value="1"/>
</dbReference>
<evidence type="ECO:0000256" key="6">
    <source>
        <dbReference type="HAMAP-Rule" id="MF_00267"/>
    </source>
</evidence>
<dbReference type="SUPFAM" id="SSF63848">
    <property type="entry name" value="Cell-division inhibitor MinC, C-terminal domain"/>
    <property type="match status" value="1"/>
</dbReference>
<dbReference type="InterPro" id="IPR016098">
    <property type="entry name" value="CAP/MinC_C"/>
</dbReference>
<comment type="function">
    <text evidence="5 6">Cell division inhibitor that blocks the formation of polar Z ring septums. Rapidly oscillates between the poles of the cell to destabilize FtsZ filaments that have formed before they mature into polar Z rings. Prevents FtsZ polymerization.</text>
</comment>
<dbReference type="InterPro" id="IPR007874">
    <property type="entry name" value="MinC_N"/>
</dbReference>
<sequence length="248" mass="26650">MSSQAFELKGEMSLLSVLLLSATDMSEIQATLDEKRENAHQLLDRSPVIVDCQKVSEQAAGLDFVQLRKMVAETGLIPVGIRNLPEALENTASESGWALLRQGHSRVRATTLPEKTEVADVANADAVDSGGDNGGGADPVQRLRVVQRPVRSGQQIYCPDGDIVVMQQTSAGSELLAGGSVHVYGALRGRVLAGVQGDKTARIFCQNLEAELLSIAGRYRLLDDIEDDLKGQAVMVYLEGEKLKIAPI</sequence>
<accession>A0A6S6TNI0</accession>
<dbReference type="EMBL" id="CACVAV010000381">
    <property type="protein sequence ID" value="CAA6824371.1"/>
    <property type="molecule type" value="Genomic_DNA"/>
</dbReference>
<dbReference type="InterPro" id="IPR005526">
    <property type="entry name" value="Septum_form_inhib_MinC_C"/>
</dbReference>
<comment type="similarity">
    <text evidence="1 6">Belongs to the MinC family.</text>
</comment>
<dbReference type="PANTHER" id="PTHR34108">
    <property type="entry name" value="SEPTUM SITE-DETERMINING PROTEIN MINC"/>
    <property type="match status" value="1"/>
</dbReference>
<evidence type="ECO:0000259" key="8">
    <source>
        <dbReference type="Pfam" id="PF05209"/>
    </source>
</evidence>
<evidence type="ECO:0000256" key="3">
    <source>
        <dbReference type="ARBA" id="ARBA00023210"/>
    </source>
</evidence>
<comment type="subunit">
    <text evidence="6">Interacts with MinD and FtsZ.</text>
</comment>
<evidence type="ECO:0000256" key="2">
    <source>
        <dbReference type="ARBA" id="ARBA00022618"/>
    </source>
</evidence>
<name>A0A6S6TNI0_9GAMM</name>
<gene>
    <name evidence="6" type="primary">minC</name>
    <name evidence="9" type="ORF">HELGO_WM24475</name>
</gene>
<evidence type="ECO:0000256" key="1">
    <source>
        <dbReference type="ARBA" id="ARBA00006291"/>
    </source>
</evidence>
<evidence type="ECO:0000259" key="7">
    <source>
        <dbReference type="Pfam" id="PF03775"/>
    </source>
</evidence>
<dbReference type="Gene3D" id="2.160.20.70">
    <property type="match status" value="1"/>
</dbReference>
<organism evidence="9">
    <name type="scientific">uncultured Thiotrichaceae bacterium</name>
    <dbReference type="NCBI Taxonomy" id="298394"/>
    <lineage>
        <taxon>Bacteria</taxon>
        <taxon>Pseudomonadati</taxon>
        <taxon>Pseudomonadota</taxon>
        <taxon>Gammaproteobacteria</taxon>
        <taxon>Thiotrichales</taxon>
        <taxon>Thiotrichaceae</taxon>
        <taxon>environmental samples</taxon>
    </lineage>
</organism>
<evidence type="ECO:0000256" key="5">
    <source>
        <dbReference type="ARBA" id="ARBA00025606"/>
    </source>
</evidence>
<dbReference type="InterPro" id="IPR036145">
    <property type="entry name" value="MinC_C_sf"/>
</dbReference>
<evidence type="ECO:0000256" key="4">
    <source>
        <dbReference type="ARBA" id="ARBA00023306"/>
    </source>
</evidence>
<dbReference type="GO" id="GO:1901891">
    <property type="term" value="P:regulation of cell septum assembly"/>
    <property type="evidence" value="ECO:0007669"/>
    <property type="project" value="InterPro"/>
</dbReference>